<sequence>MPPSPDDTSRAPLLSAHSALVLTIAVIIGVGIGCLTYLGTRQVSTATIAGLTAFGVSVPVLRREIGS</sequence>
<organism evidence="2 3">
    <name type="scientific">Streptomyces tirandamycinicus</name>
    <dbReference type="NCBI Taxonomy" id="2174846"/>
    <lineage>
        <taxon>Bacteria</taxon>
        <taxon>Bacillati</taxon>
        <taxon>Actinomycetota</taxon>
        <taxon>Actinomycetes</taxon>
        <taxon>Kitasatosporales</taxon>
        <taxon>Streptomycetaceae</taxon>
        <taxon>Streptomyces</taxon>
    </lineage>
</organism>
<dbReference type="EMBL" id="CP029188">
    <property type="protein sequence ID" value="AWI33272.1"/>
    <property type="molecule type" value="Genomic_DNA"/>
</dbReference>
<accession>A0A2S1T3L5</accession>
<dbReference type="AlphaFoldDB" id="A0A2S1T3L5"/>
<evidence type="ECO:0000313" key="3">
    <source>
        <dbReference type="Proteomes" id="UP000244900"/>
    </source>
</evidence>
<keyword evidence="1" id="KW-1133">Transmembrane helix</keyword>
<keyword evidence="3" id="KW-1185">Reference proteome</keyword>
<proteinExistence type="predicted"/>
<name>A0A2S1T3L5_9ACTN</name>
<keyword evidence="1" id="KW-0472">Membrane</keyword>
<protein>
    <submittedName>
        <fullName evidence="2">Uncharacterized protein</fullName>
    </submittedName>
</protein>
<dbReference type="Proteomes" id="UP000244900">
    <property type="component" value="Chromosome"/>
</dbReference>
<evidence type="ECO:0000256" key="1">
    <source>
        <dbReference type="SAM" id="Phobius"/>
    </source>
</evidence>
<keyword evidence="1" id="KW-0812">Transmembrane</keyword>
<reference evidence="2 3" key="1">
    <citation type="submission" date="2018-05" db="EMBL/GenBank/DDBJ databases">
        <title>Complete genome sequence of sponge-derived Streptomyces sp. HNM0039.</title>
        <authorList>
            <person name="Huang X."/>
            <person name="Zhou S."/>
        </authorList>
    </citation>
    <scope>NUCLEOTIDE SEQUENCE [LARGE SCALE GENOMIC DNA]</scope>
    <source>
        <strain evidence="2 3">HNM0039</strain>
    </source>
</reference>
<dbReference type="KEGG" id="stir:DDW44_31210"/>
<gene>
    <name evidence="2" type="ORF">DDW44_31210</name>
</gene>
<feature type="transmembrane region" description="Helical" evidence="1">
    <location>
        <begin position="20"/>
        <end position="38"/>
    </location>
</feature>
<evidence type="ECO:0000313" key="2">
    <source>
        <dbReference type="EMBL" id="AWI33272.1"/>
    </source>
</evidence>